<dbReference type="Proteomes" id="UP000652761">
    <property type="component" value="Unassembled WGS sequence"/>
</dbReference>
<gene>
    <name evidence="2" type="ORF">Taro_027554</name>
</gene>
<dbReference type="EMBL" id="NMUH01001726">
    <property type="protein sequence ID" value="MQL94891.1"/>
    <property type="molecule type" value="Genomic_DNA"/>
</dbReference>
<feature type="region of interest" description="Disordered" evidence="1">
    <location>
        <begin position="22"/>
        <end position="76"/>
    </location>
</feature>
<evidence type="ECO:0000313" key="3">
    <source>
        <dbReference type="Proteomes" id="UP000652761"/>
    </source>
</evidence>
<name>A0A843VE76_COLES</name>
<sequence>MKVQDNLELLEPRSHRRCWSLGPIGGAGASVPPVTPVTGGVEASDSPLTSAGGVSPVASHRSSTPSAHNLDDTTSALGNETQKLIYIDHAQRERKFGPNSEEIT</sequence>
<feature type="compositionally biased region" description="Low complexity" evidence="1">
    <location>
        <begin position="29"/>
        <end position="41"/>
    </location>
</feature>
<proteinExistence type="predicted"/>
<keyword evidence="3" id="KW-1185">Reference proteome</keyword>
<feature type="compositionally biased region" description="Polar residues" evidence="1">
    <location>
        <begin position="60"/>
        <end position="76"/>
    </location>
</feature>
<dbReference type="AlphaFoldDB" id="A0A843VE76"/>
<evidence type="ECO:0000313" key="2">
    <source>
        <dbReference type="EMBL" id="MQL94891.1"/>
    </source>
</evidence>
<reference evidence="2" key="1">
    <citation type="submission" date="2017-07" db="EMBL/GenBank/DDBJ databases">
        <title>Taro Niue Genome Assembly and Annotation.</title>
        <authorList>
            <person name="Atibalentja N."/>
            <person name="Keating K."/>
            <person name="Fields C.J."/>
        </authorList>
    </citation>
    <scope>NUCLEOTIDE SEQUENCE</scope>
    <source>
        <strain evidence="2">Niue_2</strain>
        <tissue evidence="2">Leaf</tissue>
    </source>
</reference>
<protein>
    <submittedName>
        <fullName evidence="2">Uncharacterized protein</fullName>
    </submittedName>
</protein>
<organism evidence="2 3">
    <name type="scientific">Colocasia esculenta</name>
    <name type="common">Wild taro</name>
    <name type="synonym">Arum esculentum</name>
    <dbReference type="NCBI Taxonomy" id="4460"/>
    <lineage>
        <taxon>Eukaryota</taxon>
        <taxon>Viridiplantae</taxon>
        <taxon>Streptophyta</taxon>
        <taxon>Embryophyta</taxon>
        <taxon>Tracheophyta</taxon>
        <taxon>Spermatophyta</taxon>
        <taxon>Magnoliopsida</taxon>
        <taxon>Liliopsida</taxon>
        <taxon>Araceae</taxon>
        <taxon>Aroideae</taxon>
        <taxon>Colocasieae</taxon>
        <taxon>Colocasia</taxon>
    </lineage>
</organism>
<comment type="caution">
    <text evidence="2">The sequence shown here is derived from an EMBL/GenBank/DDBJ whole genome shotgun (WGS) entry which is preliminary data.</text>
</comment>
<evidence type="ECO:0000256" key="1">
    <source>
        <dbReference type="SAM" id="MobiDB-lite"/>
    </source>
</evidence>
<accession>A0A843VE76</accession>